<evidence type="ECO:0000256" key="3">
    <source>
        <dbReference type="ARBA" id="ARBA00022692"/>
    </source>
</evidence>
<gene>
    <name evidence="8" type="ORF">SAMN05421818_102160</name>
</gene>
<dbReference type="InterPro" id="IPR037185">
    <property type="entry name" value="EmrE-like"/>
</dbReference>
<proteinExistence type="inferred from homology"/>
<feature type="transmembrane region" description="Helical" evidence="6">
    <location>
        <begin position="102"/>
        <end position="122"/>
    </location>
</feature>
<feature type="transmembrane region" description="Helical" evidence="6">
    <location>
        <begin position="75"/>
        <end position="96"/>
    </location>
</feature>
<keyword evidence="4 6" id="KW-1133">Transmembrane helix</keyword>
<comment type="subcellular location">
    <subcellularLocation>
        <location evidence="1">Membrane</location>
        <topology evidence="1">Multi-pass membrane protein</topology>
    </subcellularLocation>
</comment>
<feature type="transmembrane region" description="Helical" evidence="6">
    <location>
        <begin position="40"/>
        <end position="59"/>
    </location>
</feature>
<dbReference type="PANTHER" id="PTHR32322">
    <property type="entry name" value="INNER MEMBRANE TRANSPORTER"/>
    <property type="match status" value="1"/>
</dbReference>
<dbReference type="Proteomes" id="UP000243588">
    <property type="component" value="Unassembled WGS sequence"/>
</dbReference>
<feature type="domain" description="EamA" evidence="7">
    <location>
        <begin position="161"/>
        <end position="293"/>
    </location>
</feature>
<reference evidence="9" key="1">
    <citation type="submission" date="2016-10" db="EMBL/GenBank/DDBJ databases">
        <authorList>
            <person name="Varghese N."/>
            <person name="Submissions S."/>
        </authorList>
    </citation>
    <scope>NUCLEOTIDE SEQUENCE [LARGE SCALE GENOMIC DNA]</scope>
    <source>
        <strain evidence="9">DSM 23313</strain>
    </source>
</reference>
<evidence type="ECO:0000256" key="4">
    <source>
        <dbReference type="ARBA" id="ARBA00022989"/>
    </source>
</evidence>
<feature type="transmembrane region" description="Helical" evidence="6">
    <location>
        <begin position="220"/>
        <end position="240"/>
    </location>
</feature>
<dbReference type="SUPFAM" id="SSF103481">
    <property type="entry name" value="Multidrug resistance efflux transporter EmrE"/>
    <property type="match status" value="2"/>
</dbReference>
<feature type="transmembrane region" description="Helical" evidence="6">
    <location>
        <begin position="277"/>
        <end position="295"/>
    </location>
</feature>
<feature type="transmembrane region" description="Helical" evidence="6">
    <location>
        <begin position="252"/>
        <end position="271"/>
    </location>
</feature>
<feature type="transmembrane region" description="Helical" evidence="6">
    <location>
        <begin position="161"/>
        <end position="182"/>
    </location>
</feature>
<organism evidence="8 9">
    <name type="scientific">Myroides phaeus</name>
    <dbReference type="NCBI Taxonomy" id="702745"/>
    <lineage>
        <taxon>Bacteria</taxon>
        <taxon>Pseudomonadati</taxon>
        <taxon>Bacteroidota</taxon>
        <taxon>Flavobacteriia</taxon>
        <taxon>Flavobacteriales</taxon>
        <taxon>Flavobacteriaceae</taxon>
        <taxon>Myroides</taxon>
    </lineage>
</organism>
<evidence type="ECO:0000313" key="8">
    <source>
        <dbReference type="EMBL" id="SDH34802.1"/>
    </source>
</evidence>
<name>A0A1G8BNN8_9FLAO</name>
<evidence type="ECO:0000256" key="5">
    <source>
        <dbReference type="ARBA" id="ARBA00023136"/>
    </source>
</evidence>
<keyword evidence="9" id="KW-1185">Reference proteome</keyword>
<keyword evidence="3 6" id="KW-0812">Transmembrane</keyword>
<dbReference type="InterPro" id="IPR000620">
    <property type="entry name" value="EamA_dom"/>
</dbReference>
<feature type="domain" description="EamA" evidence="7">
    <location>
        <begin position="9"/>
        <end position="147"/>
    </location>
</feature>
<protein>
    <submittedName>
        <fullName evidence="8">Threonine/homoserine efflux transporter RhtA</fullName>
    </submittedName>
</protein>
<evidence type="ECO:0000256" key="1">
    <source>
        <dbReference type="ARBA" id="ARBA00004141"/>
    </source>
</evidence>
<feature type="transmembrane region" description="Helical" evidence="6">
    <location>
        <begin position="189"/>
        <end position="208"/>
    </location>
</feature>
<evidence type="ECO:0000256" key="6">
    <source>
        <dbReference type="SAM" id="Phobius"/>
    </source>
</evidence>
<comment type="similarity">
    <text evidence="2">Belongs to the EamA transporter family.</text>
</comment>
<dbReference type="Pfam" id="PF00892">
    <property type="entry name" value="EamA"/>
    <property type="match status" value="2"/>
</dbReference>
<feature type="transmembrane region" description="Helical" evidence="6">
    <location>
        <begin position="131"/>
        <end position="149"/>
    </location>
</feature>
<keyword evidence="5 6" id="KW-0472">Membrane</keyword>
<dbReference type="PANTHER" id="PTHR32322:SF2">
    <property type="entry name" value="EAMA DOMAIN-CONTAINING PROTEIN"/>
    <property type="match status" value="1"/>
</dbReference>
<dbReference type="InterPro" id="IPR050638">
    <property type="entry name" value="AA-Vitamin_Transporters"/>
</dbReference>
<dbReference type="RefSeq" id="WP_090405278.1">
    <property type="nucleotide sequence ID" value="NZ_FNDQ01000002.1"/>
</dbReference>
<dbReference type="AlphaFoldDB" id="A0A1G8BNN8"/>
<evidence type="ECO:0000313" key="9">
    <source>
        <dbReference type="Proteomes" id="UP000243588"/>
    </source>
</evidence>
<accession>A0A1G8BNN8</accession>
<evidence type="ECO:0000256" key="2">
    <source>
        <dbReference type="ARBA" id="ARBA00007362"/>
    </source>
</evidence>
<dbReference type="GO" id="GO:0016020">
    <property type="term" value="C:membrane"/>
    <property type="evidence" value="ECO:0007669"/>
    <property type="project" value="UniProtKB-SubCell"/>
</dbReference>
<sequence length="305" mass="33889">MQLNNKFLGFASAIFAAMLWGVSGTFAQFLFTEKEFNAEWLVTVRLLVSGVLMLIFGILQRNPDVWKIWKDKKDAINLVVFSILGMLTVQYTYFVTILHSNAATATVLQYTGPVFIAIYLALRLKKWPKPIEFLAIGLAMLGTFLLVTHGDITSLNITPTALSWGIASALALAAYTIMPVHLLNRYSPISIIGWSMLIAGTAMSIIHPPHKLEGIWDTDTYLVVAFIVFLGTLIPFYIFLNAIKNIGPQRASLLACAEPLSATFIAITYFGVQFHTMDWIGSLCIIVTIILLTMIKKKVLPEPEL</sequence>
<dbReference type="EMBL" id="FNDQ01000002">
    <property type="protein sequence ID" value="SDH34802.1"/>
    <property type="molecule type" value="Genomic_DNA"/>
</dbReference>
<evidence type="ECO:0000259" key="7">
    <source>
        <dbReference type="Pfam" id="PF00892"/>
    </source>
</evidence>